<reference evidence="4 5" key="1">
    <citation type="submission" date="2010-05" db="EMBL/GenBank/DDBJ databases">
        <title>The Genome Sequence of Thecamonas trahens ATCC 50062.</title>
        <authorList>
            <consortium name="The Broad Institute Genome Sequencing Platform"/>
            <person name="Russ C."/>
            <person name="Cuomo C."/>
            <person name="Shea T."/>
            <person name="Young S.K."/>
            <person name="Zeng Q."/>
            <person name="Koehrsen M."/>
            <person name="Haas B."/>
            <person name="Borodovsky M."/>
            <person name="Guigo R."/>
            <person name="Alvarado L."/>
            <person name="Berlin A."/>
            <person name="Bochicchio J."/>
            <person name="Borenstein D."/>
            <person name="Chapman S."/>
            <person name="Chen Z."/>
            <person name="Freedman E."/>
            <person name="Gellesch M."/>
            <person name="Goldberg J."/>
            <person name="Griggs A."/>
            <person name="Gujja S."/>
            <person name="Heilman E."/>
            <person name="Heiman D."/>
            <person name="Hepburn T."/>
            <person name="Howarth C."/>
            <person name="Jen D."/>
            <person name="Larson L."/>
            <person name="Mehta T."/>
            <person name="Park D."/>
            <person name="Pearson M."/>
            <person name="Roberts A."/>
            <person name="Saif S."/>
            <person name="Shenoy N."/>
            <person name="Sisk P."/>
            <person name="Stolte C."/>
            <person name="Sykes S."/>
            <person name="Thomson T."/>
            <person name="Walk T."/>
            <person name="White J."/>
            <person name="Yandava C."/>
            <person name="Burger G."/>
            <person name="Gray M.W."/>
            <person name="Holland P.W.H."/>
            <person name="King N."/>
            <person name="Lang F.B.F."/>
            <person name="Roger A.J."/>
            <person name="Ruiz-Trillo I."/>
            <person name="Lander E."/>
            <person name="Nusbaum C."/>
        </authorList>
    </citation>
    <scope>NUCLEOTIDE SEQUENCE [LARGE SCALE GENOMIC DNA]</scope>
    <source>
        <strain evidence="4 5">ATCC 50062</strain>
    </source>
</reference>
<dbReference type="Pfam" id="PF00616">
    <property type="entry name" value="RasGAP"/>
    <property type="match status" value="1"/>
</dbReference>
<dbReference type="InterPro" id="IPR023152">
    <property type="entry name" value="RasGAP_CS"/>
</dbReference>
<feature type="compositionally biased region" description="Basic residues" evidence="2">
    <location>
        <begin position="671"/>
        <end position="680"/>
    </location>
</feature>
<dbReference type="STRING" id="461836.A0A0L0DDX8"/>
<dbReference type="Pfam" id="PF03836">
    <property type="entry name" value="RasGAP_C"/>
    <property type="match status" value="1"/>
</dbReference>
<keyword evidence="5" id="KW-1185">Reference proteome</keyword>
<proteinExistence type="predicted"/>
<evidence type="ECO:0000313" key="5">
    <source>
        <dbReference type="Proteomes" id="UP000054408"/>
    </source>
</evidence>
<dbReference type="GO" id="GO:0051015">
    <property type="term" value="F:actin filament binding"/>
    <property type="evidence" value="ECO:0007669"/>
    <property type="project" value="TreeGrafter"/>
</dbReference>
<feature type="domain" description="Ras-GAP" evidence="3">
    <location>
        <begin position="180"/>
        <end position="396"/>
    </location>
</feature>
<dbReference type="Proteomes" id="UP000054408">
    <property type="component" value="Unassembled WGS sequence"/>
</dbReference>
<dbReference type="PANTHER" id="PTHR14149:SF14">
    <property type="entry name" value="CALPONIN-HOMOLOGY (CH) DOMAIN-CONTAINING PROTEIN"/>
    <property type="match status" value="1"/>
</dbReference>
<dbReference type="EMBL" id="GL349461">
    <property type="protein sequence ID" value="KNC50420.1"/>
    <property type="molecule type" value="Genomic_DNA"/>
</dbReference>
<dbReference type="AlphaFoldDB" id="A0A0L0DDX8"/>
<dbReference type="OMA" id="AYMITLN"/>
<dbReference type="SMART" id="SM00323">
    <property type="entry name" value="RasGAP"/>
    <property type="match status" value="1"/>
</dbReference>
<feature type="region of interest" description="Disordered" evidence="2">
    <location>
        <begin position="661"/>
        <end position="684"/>
    </location>
</feature>
<feature type="coiled-coil region" evidence="1">
    <location>
        <begin position="50"/>
        <end position="87"/>
    </location>
</feature>
<sequence length="781" mass="88143">MAERTAAVRGRSRSGSLVGGGQKIPIALRVKTLTEPRLLINIRAIQKTLQAEDEDKARRLQREQTELRNLKEELTNSIKQNYILERDNKEIDSRIGLLIQNRVTVQEVIAQTQRMASSASEVSDAALPQAKRELYSSLFYLLQREPNYLGILPKVVKLSQTPAFIQAVAFTLFGDQYSAREELLLLSVFRRALQEEFNESTSMGSLLRGNSAVTKMIREYTRRDPGQAYLEKTLSGVLEAFVASDPESFEINPAKVAKKLINEEEVATGVKSTLAEVPEAERSKDPRVVAVIEPRIQMIMAQCEVFMKQVLSSLEDMPYGIRWLAKQIAIMTQERFPEASRKARATMIGGFVYLRFINPAIVTPDADSYKLVKNKLTAKVRRNLVLVAKVLQNLSNFILFGDKEAYMLPLNAFIEQYTEPLTQFFENLTDVPELEEYLKLDHQFVDVASNQTPTITISLNEIYLIHALLADNMAEVAGDLDDPIRDIMAKLGEAPPQVKNSQNEAVVLSLVPPQGLSYTDTLDENAAASNLYDETKQAVQELLTRLDSHAIPFSIHHTLETLIEAAHESLLRAPDAKLEALVTTIEDKLSALEAEGVLSRNDSHSRMLEDISRETENRASFEESLAKDRAKIERTLERVRSHHQFLLSQLESYNQYLQNVRSQPSDAAGKSKSKKKKKKDKAGATVGPFKVSHDKLLKDGVIAESFVPDARRKKTVLVFSSDEPGVIVCAAYFHGFPVDRYQFELEDLLERQENDERVIRLEYVVLDLNIFLHTINKMFGF</sequence>
<dbReference type="InterPro" id="IPR001936">
    <property type="entry name" value="RasGAP_dom"/>
</dbReference>
<organism evidence="4 5">
    <name type="scientific">Thecamonas trahens ATCC 50062</name>
    <dbReference type="NCBI Taxonomy" id="461836"/>
    <lineage>
        <taxon>Eukaryota</taxon>
        <taxon>Apusozoa</taxon>
        <taxon>Apusomonadida</taxon>
        <taxon>Apusomonadidae</taxon>
        <taxon>Thecamonas</taxon>
    </lineage>
</organism>
<evidence type="ECO:0000256" key="2">
    <source>
        <dbReference type="SAM" id="MobiDB-lite"/>
    </source>
</evidence>
<dbReference type="InterPro" id="IPR000593">
    <property type="entry name" value="RasGAP_C"/>
</dbReference>
<evidence type="ECO:0000256" key="1">
    <source>
        <dbReference type="SAM" id="Coils"/>
    </source>
</evidence>
<evidence type="ECO:0000313" key="4">
    <source>
        <dbReference type="EMBL" id="KNC50420.1"/>
    </source>
</evidence>
<evidence type="ECO:0000259" key="3">
    <source>
        <dbReference type="PROSITE" id="PS50018"/>
    </source>
</evidence>
<dbReference type="eggNOG" id="KOG2128">
    <property type="taxonomic scope" value="Eukaryota"/>
</dbReference>
<dbReference type="GeneID" id="25565978"/>
<keyword evidence="1" id="KW-0175">Coiled coil</keyword>
<dbReference type="SUPFAM" id="SSF143885">
    <property type="entry name" value="RGC domain-like"/>
    <property type="match status" value="1"/>
</dbReference>
<gene>
    <name evidence="4" type="ORF">AMSG_06913</name>
</gene>
<name>A0A0L0DDX8_THETB</name>
<dbReference type="Gene3D" id="1.10.506.10">
    <property type="entry name" value="GTPase Activation - p120gap, domain 1"/>
    <property type="match status" value="1"/>
</dbReference>
<dbReference type="PROSITE" id="PS00509">
    <property type="entry name" value="RAS_GTPASE_ACTIV_1"/>
    <property type="match status" value="1"/>
</dbReference>
<dbReference type="PROSITE" id="PS50018">
    <property type="entry name" value="RAS_GTPASE_ACTIV_2"/>
    <property type="match status" value="1"/>
</dbReference>
<dbReference type="OrthoDB" id="775356at2759"/>
<dbReference type="SUPFAM" id="SSF48350">
    <property type="entry name" value="GTPase activation domain, GAP"/>
    <property type="match status" value="1"/>
</dbReference>
<dbReference type="RefSeq" id="XP_013756962.1">
    <property type="nucleotide sequence ID" value="XM_013901508.1"/>
</dbReference>
<accession>A0A0L0DDX8</accession>
<dbReference type="GO" id="GO:0005938">
    <property type="term" value="C:cell cortex"/>
    <property type="evidence" value="ECO:0007669"/>
    <property type="project" value="TreeGrafter"/>
</dbReference>
<dbReference type="PANTHER" id="PTHR14149">
    <property type="entry name" value="RAS GTPASE-ACTIVATING PROTEIN WITH IQ MOTIF"/>
    <property type="match status" value="1"/>
</dbReference>
<dbReference type="InterPro" id="IPR008936">
    <property type="entry name" value="Rho_GTPase_activation_prot"/>
</dbReference>
<dbReference type="GO" id="GO:1903479">
    <property type="term" value="P:mitotic actomyosin contractile ring assembly actin filament organization"/>
    <property type="evidence" value="ECO:0007669"/>
    <property type="project" value="TreeGrafter"/>
</dbReference>
<dbReference type="GO" id="GO:0005516">
    <property type="term" value="F:calmodulin binding"/>
    <property type="evidence" value="ECO:0007669"/>
    <property type="project" value="TreeGrafter"/>
</dbReference>
<dbReference type="GO" id="GO:0005096">
    <property type="term" value="F:GTPase activator activity"/>
    <property type="evidence" value="ECO:0007669"/>
    <property type="project" value="TreeGrafter"/>
</dbReference>
<protein>
    <submittedName>
        <fullName evidence="4">RasGTPase-activating protein</fullName>
    </submittedName>
</protein>